<evidence type="ECO:0000313" key="6">
    <source>
        <dbReference type="EMBL" id="TGK08907.1"/>
    </source>
</evidence>
<name>A0A4R9GD00_9LEPT</name>
<evidence type="ECO:0000256" key="1">
    <source>
        <dbReference type="ARBA" id="ARBA00004141"/>
    </source>
</evidence>
<dbReference type="OrthoDB" id="9806785at2"/>
<dbReference type="Proteomes" id="UP000298458">
    <property type="component" value="Unassembled WGS sequence"/>
</dbReference>
<dbReference type="Pfam" id="PF01758">
    <property type="entry name" value="SBF"/>
    <property type="match status" value="1"/>
</dbReference>
<dbReference type="Gene3D" id="1.20.1530.20">
    <property type="match status" value="1"/>
</dbReference>
<protein>
    <submittedName>
        <fullName evidence="6">Bile acid:sodium symporter family protein</fullName>
    </submittedName>
</protein>
<dbReference type="PANTHER" id="PTHR10361">
    <property type="entry name" value="SODIUM-BILE ACID COTRANSPORTER"/>
    <property type="match status" value="1"/>
</dbReference>
<proteinExistence type="predicted"/>
<sequence>MTKFLERATYLFPLWVILGVSLSWIRPTWFVWFTGPWITYSLGLTMLGMGITLVPEDFKRVFETPRPVILGVVGQYTIMPLSGWGIANLLDLPSPLATGLILVSCCPGGVASNVISFLAKGDLALSVSMTALSTLLSVILTPTLTLLLAGNRIEANSLGLFLNTFEVVIFPVTLGILLNRFTPRFAAKIKVISPLVAVLLITLIVASILGAGRNAVLQSGFPLLSAVFLLHASGYFFGYWLAKWGTGSEIVSRTVSIEVGMQNSGLGVVLAKNNFSDPLVAIPAALSSLIHSVIGSVLAAIWRKIPRVSEKEISELPSDLP</sequence>
<feature type="transmembrane region" description="Helical" evidence="5">
    <location>
        <begin position="223"/>
        <end position="242"/>
    </location>
</feature>
<dbReference type="InterPro" id="IPR002657">
    <property type="entry name" value="BilAc:Na_symport/Acr3"/>
</dbReference>
<keyword evidence="7" id="KW-1185">Reference proteome</keyword>
<dbReference type="AlphaFoldDB" id="A0A4R9GD00"/>
<feature type="transmembrane region" description="Helical" evidence="5">
    <location>
        <begin position="280"/>
        <end position="302"/>
    </location>
</feature>
<dbReference type="EMBL" id="RQET01000009">
    <property type="protein sequence ID" value="TGK08907.1"/>
    <property type="molecule type" value="Genomic_DNA"/>
</dbReference>
<keyword evidence="4 5" id="KW-0472">Membrane</keyword>
<keyword evidence="2 5" id="KW-0812">Transmembrane</keyword>
<feature type="transmembrane region" description="Helical" evidence="5">
    <location>
        <begin position="191"/>
        <end position="211"/>
    </location>
</feature>
<feature type="transmembrane region" description="Helical" evidence="5">
    <location>
        <begin position="67"/>
        <end position="87"/>
    </location>
</feature>
<reference evidence="6" key="1">
    <citation type="journal article" date="2019" name="PLoS Negl. Trop. Dis.">
        <title>Revisiting the worldwide diversity of Leptospira species in the environment.</title>
        <authorList>
            <person name="Vincent A.T."/>
            <person name="Schiettekatte O."/>
            <person name="Bourhy P."/>
            <person name="Veyrier F.J."/>
            <person name="Picardeau M."/>
        </authorList>
    </citation>
    <scope>NUCLEOTIDE SEQUENCE [LARGE SCALE GENOMIC DNA]</scope>
    <source>
        <strain evidence="6">SSW15</strain>
    </source>
</reference>
<dbReference type="RefSeq" id="WP_135768595.1">
    <property type="nucleotide sequence ID" value="NZ_RQET01000009.1"/>
</dbReference>
<evidence type="ECO:0000256" key="2">
    <source>
        <dbReference type="ARBA" id="ARBA00022692"/>
    </source>
</evidence>
<organism evidence="6 7">
    <name type="scientific">Leptospira fletcheri</name>
    <dbReference type="NCBI Taxonomy" id="2484981"/>
    <lineage>
        <taxon>Bacteria</taxon>
        <taxon>Pseudomonadati</taxon>
        <taxon>Spirochaetota</taxon>
        <taxon>Spirochaetia</taxon>
        <taxon>Leptospirales</taxon>
        <taxon>Leptospiraceae</taxon>
        <taxon>Leptospira</taxon>
    </lineage>
</organism>
<evidence type="ECO:0000256" key="4">
    <source>
        <dbReference type="ARBA" id="ARBA00023136"/>
    </source>
</evidence>
<dbReference type="InterPro" id="IPR038770">
    <property type="entry name" value="Na+/solute_symporter_sf"/>
</dbReference>
<feature type="transmembrane region" description="Helical" evidence="5">
    <location>
        <begin position="123"/>
        <end position="148"/>
    </location>
</feature>
<comment type="caution">
    <text evidence="6">The sequence shown here is derived from an EMBL/GenBank/DDBJ whole genome shotgun (WGS) entry which is preliminary data.</text>
</comment>
<feature type="transmembrane region" description="Helical" evidence="5">
    <location>
        <begin position="7"/>
        <end position="25"/>
    </location>
</feature>
<keyword evidence="3 5" id="KW-1133">Transmembrane helix</keyword>
<comment type="subcellular location">
    <subcellularLocation>
        <location evidence="1">Membrane</location>
        <topology evidence="1">Multi-pass membrane protein</topology>
    </subcellularLocation>
</comment>
<evidence type="ECO:0000313" key="7">
    <source>
        <dbReference type="Proteomes" id="UP000298458"/>
    </source>
</evidence>
<evidence type="ECO:0000256" key="3">
    <source>
        <dbReference type="ARBA" id="ARBA00022989"/>
    </source>
</evidence>
<evidence type="ECO:0000256" key="5">
    <source>
        <dbReference type="SAM" id="Phobius"/>
    </source>
</evidence>
<dbReference type="PANTHER" id="PTHR10361:SF28">
    <property type="entry name" value="P3 PROTEIN-RELATED"/>
    <property type="match status" value="1"/>
</dbReference>
<feature type="transmembrane region" description="Helical" evidence="5">
    <location>
        <begin position="37"/>
        <end position="55"/>
    </location>
</feature>
<gene>
    <name evidence="6" type="ORF">EHO60_12795</name>
</gene>
<accession>A0A4R9GD00</accession>
<dbReference type="GO" id="GO:0016020">
    <property type="term" value="C:membrane"/>
    <property type="evidence" value="ECO:0007669"/>
    <property type="project" value="UniProtKB-SubCell"/>
</dbReference>
<feature type="transmembrane region" description="Helical" evidence="5">
    <location>
        <begin position="160"/>
        <end position="179"/>
    </location>
</feature>
<dbReference type="InterPro" id="IPR004710">
    <property type="entry name" value="Bilac:Na_transpt"/>
</dbReference>